<dbReference type="Gene3D" id="2.60.120.380">
    <property type="match status" value="1"/>
</dbReference>
<dbReference type="InterPro" id="IPR003646">
    <property type="entry name" value="SH3-like_bac-type"/>
</dbReference>
<evidence type="ECO:0000259" key="2">
    <source>
        <dbReference type="Pfam" id="PF08239"/>
    </source>
</evidence>
<dbReference type="PANTHER" id="PTHR34408">
    <property type="entry name" value="FAMILY PROTEIN, PUTATIVE-RELATED"/>
    <property type="match status" value="1"/>
</dbReference>
<reference evidence="3 4" key="1">
    <citation type="submission" date="2018-07" db="EMBL/GenBank/DDBJ databases">
        <title>Rhodosalinus sp. strain E84T genomic sequence and assembly.</title>
        <authorList>
            <person name="Liu Z.-W."/>
            <person name="Lu D.-C."/>
        </authorList>
    </citation>
    <scope>NUCLEOTIDE SEQUENCE [LARGE SCALE GENOMIC DNA]</scope>
    <source>
        <strain evidence="3 4">E84</strain>
    </source>
</reference>
<gene>
    <name evidence="3" type="ORF">DRV85_14250</name>
</gene>
<sequence length="584" mass="60902">MTRGARIHDPLARASRRTDGDTAMTRPATLALAAALVAVLATPPAARESRTERVAFPAGTTGTTIEGSITGYEAVDYLVGAEAGQRMMVTLETGHTATYFNVYEPGKGPGEEALAVSQFGGVHPMVPDINRFDATLPTSGDYTISVYMMRSAARRDETAEYRLRIEIPAAQTMTETVERDYADGLQGGPDFWQVRLADRTSRLNVHSGPSAGAPVIGRLAHGKTLRNAGGCRMAEGRRWCDVSDTRGLRGWVAGAFLIEAAPPAPDRPVLPAHAAVPSADPVDGAAPAFVVRLANRGGLLNMHGAPSAAAPVIAQLPFGATVRNAGGCTVAEGRRWCDVADARGHRGWVAAQFLVPGETDVIELHGSVAFHAVEEIPTDLIPADSGARAASTVAGTMPEIPEPHAGRREIPSGTPPYFGTFGASAVAVRAAPEAGAQTVFTVMPGTVLRNLGCEGAWCEVGSVGDDRTGWAEAAWLEPAESALRAGQGVFDATGLITCTQAASAPARDCAFGVARDGGGSATLVVIRPDGMRRALFFENGAFVSTDASQAGGGFDTEATRAGDTTIVRIDDERYEIPDAALYGG</sequence>
<feature type="region of interest" description="Disordered" evidence="1">
    <location>
        <begin position="1"/>
        <end position="22"/>
    </location>
</feature>
<organism evidence="3 4">
    <name type="scientific">Rhodosalinus halophilus</name>
    <dbReference type="NCBI Taxonomy" id="2259333"/>
    <lineage>
        <taxon>Bacteria</taxon>
        <taxon>Pseudomonadati</taxon>
        <taxon>Pseudomonadota</taxon>
        <taxon>Alphaproteobacteria</taxon>
        <taxon>Rhodobacterales</taxon>
        <taxon>Paracoccaceae</taxon>
        <taxon>Rhodosalinus</taxon>
    </lineage>
</organism>
<feature type="domain" description="SH3b" evidence="2">
    <location>
        <begin position="424"/>
        <end position="477"/>
    </location>
</feature>
<protein>
    <recommendedName>
        <fullName evidence="2">SH3b domain-containing protein</fullName>
    </recommendedName>
</protein>
<name>A0A365U639_9RHOB</name>
<evidence type="ECO:0000313" key="4">
    <source>
        <dbReference type="Proteomes" id="UP000253370"/>
    </source>
</evidence>
<dbReference type="Proteomes" id="UP000253370">
    <property type="component" value="Unassembled WGS sequence"/>
</dbReference>
<feature type="domain" description="SH3b" evidence="2">
    <location>
        <begin position="201"/>
        <end position="257"/>
    </location>
</feature>
<dbReference type="Pfam" id="PF08239">
    <property type="entry name" value="SH3_3"/>
    <property type="match status" value="2"/>
</dbReference>
<evidence type="ECO:0000313" key="3">
    <source>
        <dbReference type="EMBL" id="RBI83811.1"/>
    </source>
</evidence>
<dbReference type="InterPro" id="IPR052354">
    <property type="entry name" value="Cell_Wall_Dynamics_Protein"/>
</dbReference>
<dbReference type="Gene3D" id="2.30.30.40">
    <property type="entry name" value="SH3 Domains"/>
    <property type="match status" value="2"/>
</dbReference>
<dbReference type="PANTHER" id="PTHR34408:SF1">
    <property type="entry name" value="GLYCOSYL HYDROLASE FAMILY 19 DOMAIN-CONTAINING PROTEIN HI_1415"/>
    <property type="match status" value="1"/>
</dbReference>
<proteinExistence type="predicted"/>
<keyword evidence="4" id="KW-1185">Reference proteome</keyword>
<dbReference type="EMBL" id="QNTQ01000014">
    <property type="protein sequence ID" value="RBI83811.1"/>
    <property type="molecule type" value="Genomic_DNA"/>
</dbReference>
<feature type="compositionally biased region" description="Basic and acidic residues" evidence="1">
    <location>
        <begin position="1"/>
        <end position="20"/>
    </location>
</feature>
<comment type="caution">
    <text evidence="3">The sequence shown here is derived from an EMBL/GenBank/DDBJ whole genome shotgun (WGS) entry which is preliminary data.</text>
</comment>
<accession>A0A365U639</accession>
<evidence type="ECO:0000256" key="1">
    <source>
        <dbReference type="SAM" id="MobiDB-lite"/>
    </source>
</evidence>
<dbReference type="AlphaFoldDB" id="A0A365U639"/>